<evidence type="ECO:0000256" key="9">
    <source>
        <dbReference type="SAM" id="Phobius"/>
    </source>
</evidence>
<feature type="compositionally biased region" description="Acidic residues" evidence="8">
    <location>
        <begin position="242"/>
        <end position="254"/>
    </location>
</feature>
<protein>
    <recommendedName>
        <fullName evidence="6">UNC93-like protein MFSD11</fullName>
    </recommendedName>
    <alternativeName>
        <fullName evidence="7">Major facilitator superfamily domain-containing protein 11</fullName>
    </alternativeName>
</protein>
<feature type="transmembrane region" description="Helical" evidence="9">
    <location>
        <begin position="12"/>
        <end position="33"/>
    </location>
</feature>
<feature type="compositionally biased region" description="Polar residues" evidence="8">
    <location>
        <begin position="275"/>
        <end position="297"/>
    </location>
</feature>
<keyword evidence="11" id="KW-1185">Reference proteome</keyword>
<feature type="transmembrane region" description="Helical" evidence="9">
    <location>
        <begin position="69"/>
        <end position="86"/>
    </location>
</feature>
<accession>A0ABQ8XSY8</accession>
<feature type="transmembrane region" description="Helical" evidence="9">
    <location>
        <begin position="328"/>
        <end position="348"/>
    </location>
</feature>
<feature type="transmembrane region" description="Helical" evidence="9">
    <location>
        <begin position="39"/>
        <end position="57"/>
    </location>
</feature>
<evidence type="ECO:0000256" key="6">
    <source>
        <dbReference type="ARBA" id="ARBA00040302"/>
    </source>
</evidence>
<feature type="compositionally biased region" description="Basic and acidic residues" evidence="8">
    <location>
        <begin position="188"/>
        <end position="205"/>
    </location>
</feature>
<feature type="transmembrane region" description="Helical" evidence="9">
    <location>
        <begin position="410"/>
        <end position="436"/>
    </location>
</feature>
<evidence type="ECO:0000256" key="2">
    <source>
        <dbReference type="ARBA" id="ARBA00022692"/>
    </source>
</evidence>
<proteinExistence type="predicted"/>
<keyword evidence="3 9" id="KW-1133">Transmembrane helix</keyword>
<comment type="caution">
    <text evidence="10">The sequence shown here is derived from an EMBL/GenBank/DDBJ whole genome shotgun (WGS) entry which is preliminary data.</text>
</comment>
<gene>
    <name evidence="10" type="ORF">M0813_03919</name>
</gene>
<evidence type="ECO:0000256" key="4">
    <source>
        <dbReference type="ARBA" id="ARBA00023136"/>
    </source>
</evidence>
<sequence>MNKQRRQNFQTLLFSVSFCIFFIGFFSTQALTTKVSKKIGFFALTLVYSTFTFFLLISPWICKIIGPKYSIAFGGLFYLIFISSYIKIVTWYYLLSSALVGFGASLLWCGNGVYLIWISPSEKIGKNTGIFNTFFLSSVLIGNGITSLFYNYYNLSDAMVFTVLLVISAVGEIIFFFLDNIKSSQHEEEATKTGKILENKNESLDTKTNNEGSDLSMHEEESLLDDDDDDNDNDNAKLINSENEEIDKEEEEKEVELKMKQGNLSPIKSKKTQNTEDSNSQPEEEQYSTLYKHNGNGSVPERKEKSLLDTLKEQFRSLFKLFFSFRSLFFIPILVSVGMIQSIVYALLPSTLPKKDVPNCMVAFGITNFIGSFLNGLIIDKLGAFLDNIMSTIVATIGCIVWISKGDSESLILVFTTFLCFGFSDSANQTIAYSLIKLLYPKKLHEGVVFAKFVNNGTAAVFFFLFAYLSQAIGIYIFLACNILTFISAFVIRFKYSN</sequence>
<evidence type="ECO:0000313" key="10">
    <source>
        <dbReference type="EMBL" id="KAJ6235235.1"/>
    </source>
</evidence>
<dbReference type="InterPro" id="IPR036259">
    <property type="entry name" value="MFS_trans_sf"/>
</dbReference>
<feature type="compositionally biased region" description="Acidic residues" evidence="8">
    <location>
        <begin position="222"/>
        <end position="233"/>
    </location>
</feature>
<dbReference type="Gene3D" id="1.20.1250.20">
    <property type="entry name" value="MFS general substrate transporter like domains"/>
    <property type="match status" value="1"/>
</dbReference>
<organism evidence="10 11">
    <name type="scientific">Anaeramoeba flamelloides</name>
    <dbReference type="NCBI Taxonomy" id="1746091"/>
    <lineage>
        <taxon>Eukaryota</taxon>
        <taxon>Metamonada</taxon>
        <taxon>Anaeramoebidae</taxon>
        <taxon>Anaeramoeba</taxon>
    </lineage>
</organism>
<dbReference type="EMBL" id="JAOAOG010000264">
    <property type="protein sequence ID" value="KAJ6235235.1"/>
    <property type="molecule type" value="Genomic_DNA"/>
</dbReference>
<feature type="transmembrane region" description="Helical" evidence="9">
    <location>
        <begin position="475"/>
        <end position="494"/>
    </location>
</feature>
<feature type="transmembrane region" description="Helical" evidence="9">
    <location>
        <begin position="448"/>
        <end position="469"/>
    </location>
</feature>
<keyword evidence="2 9" id="KW-0812">Transmembrane</keyword>
<evidence type="ECO:0000256" key="8">
    <source>
        <dbReference type="SAM" id="MobiDB-lite"/>
    </source>
</evidence>
<dbReference type="InterPro" id="IPR051617">
    <property type="entry name" value="UNC-93-like_regulator"/>
</dbReference>
<evidence type="ECO:0000256" key="3">
    <source>
        <dbReference type="ARBA" id="ARBA00022989"/>
    </source>
</evidence>
<feature type="transmembrane region" description="Helical" evidence="9">
    <location>
        <begin position="385"/>
        <end position="404"/>
    </location>
</feature>
<feature type="transmembrane region" description="Helical" evidence="9">
    <location>
        <begin position="158"/>
        <end position="178"/>
    </location>
</feature>
<dbReference type="PANTHER" id="PTHR23294:SF0">
    <property type="entry name" value="UNC93-LIKE PROTEIN MFSD11"/>
    <property type="match status" value="1"/>
</dbReference>
<name>A0ABQ8XSY8_9EUKA</name>
<keyword evidence="4 9" id="KW-0472">Membrane</keyword>
<feature type="transmembrane region" description="Helical" evidence="9">
    <location>
        <begin position="129"/>
        <end position="152"/>
    </location>
</feature>
<feature type="transmembrane region" description="Helical" evidence="9">
    <location>
        <begin position="360"/>
        <end position="378"/>
    </location>
</feature>
<comment type="subcellular location">
    <subcellularLocation>
        <location evidence="1">Membrane</location>
        <topology evidence="1">Multi-pass membrane protein</topology>
    </subcellularLocation>
</comment>
<evidence type="ECO:0000313" key="11">
    <source>
        <dbReference type="Proteomes" id="UP001150062"/>
    </source>
</evidence>
<dbReference type="Pfam" id="PF05978">
    <property type="entry name" value="UNC-93"/>
    <property type="match status" value="1"/>
</dbReference>
<evidence type="ECO:0000256" key="5">
    <source>
        <dbReference type="ARBA" id="ARBA00023180"/>
    </source>
</evidence>
<evidence type="ECO:0000256" key="1">
    <source>
        <dbReference type="ARBA" id="ARBA00004141"/>
    </source>
</evidence>
<dbReference type="InterPro" id="IPR010291">
    <property type="entry name" value="Ion_channel_UNC-93"/>
</dbReference>
<evidence type="ECO:0000256" key="7">
    <source>
        <dbReference type="ARBA" id="ARBA00041910"/>
    </source>
</evidence>
<dbReference type="Proteomes" id="UP001150062">
    <property type="component" value="Unassembled WGS sequence"/>
</dbReference>
<dbReference type="PANTHER" id="PTHR23294">
    <property type="entry name" value="ET TRANSLATION PRODUCT-RELATED"/>
    <property type="match status" value="1"/>
</dbReference>
<reference evidence="10" key="1">
    <citation type="submission" date="2022-08" db="EMBL/GenBank/DDBJ databases">
        <title>Novel sulfate-reducing endosymbionts in the free-living metamonad Anaeramoeba.</title>
        <authorList>
            <person name="Jerlstrom-Hultqvist J."/>
            <person name="Cepicka I."/>
            <person name="Gallot-Lavallee L."/>
            <person name="Salas-Leiva D."/>
            <person name="Curtis B.A."/>
            <person name="Zahonova K."/>
            <person name="Pipaliya S."/>
            <person name="Dacks J."/>
            <person name="Roger A.J."/>
        </authorList>
    </citation>
    <scope>NUCLEOTIDE SEQUENCE</scope>
    <source>
        <strain evidence="10">Schooner1</strain>
    </source>
</reference>
<feature type="region of interest" description="Disordered" evidence="8">
    <location>
        <begin position="188"/>
        <end position="301"/>
    </location>
</feature>
<keyword evidence="5" id="KW-0325">Glycoprotein</keyword>
<dbReference type="SUPFAM" id="SSF103473">
    <property type="entry name" value="MFS general substrate transporter"/>
    <property type="match status" value="1"/>
</dbReference>
<feature type="transmembrane region" description="Helical" evidence="9">
    <location>
        <begin position="92"/>
        <end position="117"/>
    </location>
</feature>